<evidence type="ECO:0000256" key="2">
    <source>
        <dbReference type="SAM" id="Phobius"/>
    </source>
</evidence>
<name>A0ABR0EIP1_ZASCE</name>
<feature type="compositionally biased region" description="Basic and acidic residues" evidence="1">
    <location>
        <begin position="101"/>
        <end position="118"/>
    </location>
</feature>
<protein>
    <submittedName>
        <fullName evidence="3">Uncharacterized protein</fullName>
    </submittedName>
</protein>
<feature type="region of interest" description="Disordered" evidence="1">
    <location>
        <begin position="779"/>
        <end position="831"/>
    </location>
</feature>
<gene>
    <name evidence="3" type="ORF">PRZ48_007203</name>
</gene>
<accession>A0ABR0EIP1</accession>
<proteinExistence type="predicted"/>
<feature type="region of interest" description="Disordered" evidence="1">
    <location>
        <begin position="29"/>
        <end position="153"/>
    </location>
</feature>
<keyword evidence="2" id="KW-0812">Transmembrane</keyword>
<dbReference type="EMBL" id="JAXOVC010000005">
    <property type="protein sequence ID" value="KAK4501394.1"/>
    <property type="molecule type" value="Genomic_DNA"/>
</dbReference>
<keyword evidence="2" id="KW-1133">Transmembrane helix</keyword>
<feature type="compositionally biased region" description="Basic and acidic residues" evidence="1">
    <location>
        <begin position="44"/>
        <end position="68"/>
    </location>
</feature>
<keyword evidence="4" id="KW-1185">Reference proteome</keyword>
<feature type="compositionally biased region" description="Basic and acidic residues" evidence="1">
    <location>
        <begin position="779"/>
        <end position="803"/>
    </location>
</feature>
<feature type="region of interest" description="Disordered" evidence="1">
    <location>
        <begin position="169"/>
        <end position="245"/>
    </location>
</feature>
<comment type="caution">
    <text evidence="3">The sequence shown here is derived from an EMBL/GenBank/DDBJ whole genome shotgun (WGS) entry which is preliminary data.</text>
</comment>
<evidence type="ECO:0000313" key="4">
    <source>
        <dbReference type="Proteomes" id="UP001305779"/>
    </source>
</evidence>
<reference evidence="3 4" key="1">
    <citation type="journal article" date="2023" name="G3 (Bethesda)">
        <title>A chromosome-level genome assembly of Zasmidium syzygii isolated from banana leaves.</title>
        <authorList>
            <person name="van Westerhoven A.C."/>
            <person name="Mehrabi R."/>
            <person name="Talebi R."/>
            <person name="Steentjes M.B.F."/>
            <person name="Corcolon B."/>
            <person name="Chong P.A."/>
            <person name="Kema G.H.J."/>
            <person name="Seidl M.F."/>
        </authorList>
    </citation>
    <scope>NUCLEOTIDE SEQUENCE [LARGE SCALE GENOMIC DNA]</scope>
    <source>
        <strain evidence="3 4">P124</strain>
    </source>
</reference>
<feature type="transmembrane region" description="Helical" evidence="2">
    <location>
        <begin position="6"/>
        <end position="24"/>
    </location>
</feature>
<evidence type="ECO:0000256" key="1">
    <source>
        <dbReference type="SAM" id="MobiDB-lite"/>
    </source>
</evidence>
<sequence length="831" mass="94905">MGIGRIYYYTVAFLAATYFSLTHYKTFDGSFHRPKNQAKKARKKAEAKAKEEAAAKEEKLVAELERRDRHARRSHHRRDDTPAPRASHSTARADHHRRGPRAHDDGRYRYRDGRHDGYSDSSSRSSSVYAKSHGYGTNPPSRRHSTHKEFEHRVKPTPYSDYVPEASAHILGTPPPPEPLGPVHSTKRHSSFRKPADFAIPDHTRPGQTTRDGRFEDREQLPQSAQDGQGVLSSPALHPGGKLHKRRMTVSPEKFNKGHFEPLKVRTDIPLPLNEPPAKRTKTGNPEKKIEIYYDSVGTPKIKETQDSIDAGFTPRTAVFPADVMSAVPLPAPNTADPVKGKGHVLAAWRQIQTLTPEKRAKAMEFVNKHKKFSLLDAFVKNDGLCMLLVSYLPMPALISLYSISKYFHWKFNKEATAFILASMRTWAPRADQIFPWRCYKKLCIKDPERKQKASAVQARGGPDAEADISQLSQGSRDVPSLRWLQMVVYRYLICKDMVVSLGARGLRVSPKIMDPLRRMWFILNLPTNVHRIALIRSQTYITNKTLQLATQFFFKVDMALTDPGYPLYPINPLNLSERWSGFVGCTLRQLLISETSFTPLWRVLKGWSPFQDVARGEEPHAWPLPLEEADMFELYWRHKGRVPHNTPQDARLSFATGIELSTQPIAGYERLYSPEDDPTLTPHQRAKLIASMGPKDARVYKPMRILTPVDLIMNECIRRELRQDEWWLEMMLWGFADRNGYVPGLGGRLPWKEEGFYEMARWDFSASTRNRLERLRREEAERKAEEERMRGGGEVECGKDEEMGGVEEGDEKMGDENGDNGFSIDPSELD</sequence>
<feature type="compositionally biased region" description="Basic residues" evidence="1">
    <location>
        <begin position="32"/>
        <end position="43"/>
    </location>
</feature>
<dbReference type="Proteomes" id="UP001305779">
    <property type="component" value="Unassembled WGS sequence"/>
</dbReference>
<feature type="compositionally biased region" description="Basic and acidic residues" evidence="1">
    <location>
        <begin position="194"/>
        <end position="220"/>
    </location>
</feature>
<evidence type="ECO:0000313" key="3">
    <source>
        <dbReference type="EMBL" id="KAK4501394.1"/>
    </source>
</evidence>
<keyword evidence="2" id="KW-0472">Membrane</keyword>
<organism evidence="3 4">
    <name type="scientific">Zasmidium cellare</name>
    <name type="common">Wine cellar mold</name>
    <name type="synonym">Racodium cellare</name>
    <dbReference type="NCBI Taxonomy" id="395010"/>
    <lineage>
        <taxon>Eukaryota</taxon>
        <taxon>Fungi</taxon>
        <taxon>Dikarya</taxon>
        <taxon>Ascomycota</taxon>
        <taxon>Pezizomycotina</taxon>
        <taxon>Dothideomycetes</taxon>
        <taxon>Dothideomycetidae</taxon>
        <taxon>Mycosphaerellales</taxon>
        <taxon>Mycosphaerellaceae</taxon>
        <taxon>Zasmidium</taxon>
    </lineage>
</organism>